<protein>
    <submittedName>
        <fullName evidence="2">Uncharacterized protein</fullName>
    </submittedName>
</protein>
<sequence>SKQKLVHHNRLKRFFGSYLKPDDSVVDDDSKDKKSLFKKSNKKIVKTKSTKNVPDKIDTAIQSDAQEIAEFNSNKDLVSQSESVLESTDDEDETFQPNHYFQKKISNRQDLLRRSKRSIKPVYSNDVKQKE</sequence>
<dbReference type="Proteomes" id="UP000276133">
    <property type="component" value="Unassembled WGS sequence"/>
</dbReference>
<gene>
    <name evidence="2" type="ORF">BpHYR1_009700</name>
</gene>
<organism evidence="2 3">
    <name type="scientific">Brachionus plicatilis</name>
    <name type="common">Marine rotifer</name>
    <name type="synonym">Brachionus muelleri</name>
    <dbReference type="NCBI Taxonomy" id="10195"/>
    <lineage>
        <taxon>Eukaryota</taxon>
        <taxon>Metazoa</taxon>
        <taxon>Spiralia</taxon>
        <taxon>Gnathifera</taxon>
        <taxon>Rotifera</taxon>
        <taxon>Eurotatoria</taxon>
        <taxon>Monogononta</taxon>
        <taxon>Pseudotrocha</taxon>
        <taxon>Ploima</taxon>
        <taxon>Brachionidae</taxon>
        <taxon>Brachionus</taxon>
    </lineage>
</organism>
<evidence type="ECO:0000313" key="3">
    <source>
        <dbReference type="Proteomes" id="UP000276133"/>
    </source>
</evidence>
<proteinExistence type="predicted"/>
<dbReference type="EMBL" id="REGN01004156">
    <property type="protein sequence ID" value="RNA18894.1"/>
    <property type="molecule type" value="Genomic_DNA"/>
</dbReference>
<feature type="non-terminal residue" evidence="2">
    <location>
        <position position="1"/>
    </location>
</feature>
<accession>A0A3M7R680</accession>
<feature type="region of interest" description="Disordered" evidence="1">
    <location>
        <begin position="80"/>
        <end position="131"/>
    </location>
</feature>
<evidence type="ECO:0000256" key="1">
    <source>
        <dbReference type="SAM" id="MobiDB-lite"/>
    </source>
</evidence>
<dbReference type="AlphaFoldDB" id="A0A3M7R680"/>
<name>A0A3M7R680_BRAPC</name>
<comment type="caution">
    <text evidence="2">The sequence shown here is derived from an EMBL/GenBank/DDBJ whole genome shotgun (WGS) entry which is preliminary data.</text>
</comment>
<evidence type="ECO:0000313" key="2">
    <source>
        <dbReference type="EMBL" id="RNA18894.1"/>
    </source>
</evidence>
<keyword evidence="3" id="KW-1185">Reference proteome</keyword>
<feature type="non-terminal residue" evidence="2">
    <location>
        <position position="131"/>
    </location>
</feature>
<reference evidence="2 3" key="1">
    <citation type="journal article" date="2018" name="Sci. Rep.">
        <title>Genomic signatures of local adaptation to the degree of environmental predictability in rotifers.</title>
        <authorList>
            <person name="Franch-Gras L."/>
            <person name="Hahn C."/>
            <person name="Garcia-Roger E.M."/>
            <person name="Carmona M.J."/>
            <person name="Serra M."/>
            <person name="Gomez A."/>
        </authorList>
    </citation>
    <scope>NUCLEOTIDE SEQUENCE [LARGE SCALE GENOMIC DNA]</scope>
    <source>
        <strain evidence="2">HYR1</strain>
    </source>
</reference>